<feature type="repeat" description="WD" evidence="3">
    <location>
        <begin position="440"/>
        <end position="481"/>
    </location>
</feature>
<dbReference type="InterPro" id="IPR019775">
    <property type="entry name" value="WD40_repeat_CS"/>
</dbReference>
<sequence length="559" mass="59813">MIKFTYGLPVALLGAAVVVVQSQRVAASIPQQVRDIADKITVRIDGANTGSGIIIKGEGNTYTVLTCWHVVDKKGNYTVRTGDGKTYQVNYSTVKRIGNIDLAEFQFTSNENYRPVEIGNSSQVTAGSTVYAFGWAAPDQVSKGREYVPLETTARVVIQPVSEYALVLNNIIVKPGMSGGPILDEQGRLIGVTGLSTFDARLETRDFLGIPINTYKQLAGSGISRKPEEIITETKKPREIRNNTLTDFTLAQTLTGHSDAVNSVAISPDGKTLASGSWDNTIKIWNLATGQLIRTLSGHDSFVKSVAISPDGRTLASGSEDNTIKIWNLATGKLIRTLSGHSDAVFSVAISPDGKTLASGSRDGSDYTKNRDGSDNYDSPSKTIKIWNLATGELIRSLSDYFSFVTSVAISPDGRTLASGSADKTIKIWNLATGELIRTLSGHSNWVYSVAISPDGKTLASGSSDKTIKIWNLATGELIRTLSGHSNPVLSVAISPDAKTLASSSDKTIKIWNLATGELIRTLSGHSKTVGSVAISPDGRTLASGSWDNTIKIWRVSGR</sequence>
<dbReference type="Proteomes" id="UP001057561">
    <property type="component" value="Chromosome"/>
</dbReference>
<dbReference type="InterPro" id="IPR020472">
    <property type="entry name" value="WD40_PAC1"/>
</dbReference>
<evidence type="ECO:0000256" key="3">
    <source>
        <dbReference type="PROSITE-ProRule" id="PRU00221"/>
    </source>
</evidence>
<feature type="repeat" description="WD" evidence="3">
    <location>
        <begin position="254"/>
        <end position="295"/>
    </location>
</feature>
<dbReference type="CDD" id="cd00200">
    <property type="entry name" value="WD40"/>
    <property type="match status" value="1"/>
</dbReference>
<feature type="repeat" description="WD" evidence="3">
    <location>
        <begin position="482"/>
        <end position="522"/>
    </location>
</feature>
<dbReference type="PRINTS" id="PR00320">
    <property type="entry name" value="GPROTEINBRPT"/>
</dbReference>
<accession>A0ABY5LT84</accession>
<dbReference type="PROSITE" id="PS00678">
    <property type="entry name" value="WD_REPEATS_1"/>
    <property type="match status" value="5"/>
</dbReference>
<proteinExistence type="predicted"/>
<evidence type="ECO:0000256" key="2">
    <source>
        <dbReference type="ARBA" id="ARBA00022737"/>
    </source>
</evidence>
<organism evidence="5 6">
    <name type="scientific">Dolichospermum heterosporum TAC447</name>
    <dbReference type="NCBI Taxonomy" id="747523"/>
    <lineage>
        <taxon>Bacteria</taxon>
        <taxon>Bacillati</taxon>
        <taxon>Cyanobacteriota</taxon>
        <taxon>Cyanophyceae</taxon>
        <taxon>Nostocales</taxon>
        <taxon>Aphanizomenonaceae</taxon>
        <taxon>Dolichospermum</taxon>
        <taxon>Dolichospermum heterosporum</taxon>
    </lineage>
</organism>
<feature type="repeat" description="WD" evidence="3">
    <location>
        <begin position="398"/>
        <end position="439"/>
    </location>
</feature>
<feature type="repeat" description="WD" evidence="3">
    <location>
        <begin position="296"/>
        <end position="337"/>
    </location>
</feature>
<dbReference type="RefSeq" id="WP_257120548.1">
    <property type="nucleotide sequence ID" value="NZ_CP099464.1"/>
</dbReference>
<keyword evidence="2" id="KW-0677">Repeat</keyword>
<dbReference type="Gene3D" id="2.40.10.10">
    <property type="entry name" value="Trypsin-like serine proteases"/>
    <property type="match status" value="2"/>
</dbReference>
<dbReference type="Pfam" id="PF13365">
    <property type="entry name" value="Trypsin_2"/>
    <property type="match status" value="1"/>
</dbReference>
<dbReference type="EMBL" id="CP099464">
    <property type="protein sequence ID" value="UUO13801.1"/>
    <property type="molecule type" value="Genomic_DNA"/>
</dbReference>
<feature type="repeat" description="WD" evidence="3">
    <location>
        <begin position="338"/>
        <end position="365"/>
    </location>
</feature>
<gene>
    <name evidence="5" type="ORF">NG743_17245</name>
</gene>
<dbReference type="InterPro" id="IPR036322">
    <property type="entry name" value="WD40_repeat_dom_sf"/>
</dbReference>
<dbReference type="InterPro" id="IPR015943">
    <property type="entry name" value="WD40/YVTN_repeat-like_dom_sf"/>
</dbReference>
<name>A0ABY5LT84_9CYAN</name>
<dbReference type="PROSITE" id="PS50294">
    <property type="entry name" value="WD_REPEATS_REGION"/>
    <property type="match status" value="7"/>
</dbReference>
<dbReference type="Pfam" id="PF25173">
    <property type="entry name" value="Beta-prop_WDR3_1st"/>
    <property type="match status" value="1"/>
</dbReference>
<evidence type="ECO:0000256" key="4">
    <source>
        <dbReference type="SAM" id="MobiDB-lite"/>
    </source>
</evidence>
<dbReference type="PANTHER" id="PTHR19879">
    <property type="entry name" value="TRANSCRIPTION INITIATION FACTOR TFIID"/>
    <property type="match status" value="1"/>
</dbReference>
<feature type="repeat" description="WD" evidence="3">
    <location>
        <begin position="523"/>
        <end position="559"/>
    </location>
</feature>
<evidence type="ECO:0000313" key="6">
    <source>
        <dbReference type="Proteomes" id="UP001057561"/>
    </source>
</evidence>
<dbReference type="PROSITE" id="PS50082">
    <property type="entry name" value="WD_REPEATS_2"/>
    <property type="match status" value="7"/>
</dbReference>
<dbReference type="Pfam" id="PF00400">
    <property type="entry name" value="WD40"/>
    <property type="match status" value="3"/>
</dbReference>
<dbReference type="Gene3D" id="2.130.10.10">
    <property type="entry name" value="YVTN repeat-like/Quinoprotein amine dehydrogenase"/>
    <property type="match status" value="3"/>
</dbReference>
<dbReference type="InterPro" id="IPR009003">
    <property type="entry name" value="Peptidase_S1_PA"/>
</dbReference>
<dbReference type="SUPFAM" id="SSF50494">
    <property type="entry name" value="Trypsin-like serine proteases"/>
    <property type="match status" value="1"/>
</dbReference>
<dbReference type="SUPFAM" id="SSF50978">
    <property type="entry name" value="WD40 repeat-like"/>
    <property type="match status" value="1"/>
</dbReference>
<feature type="region of interest" description="Disordered" evidence="4">
    <location>
        <begin position="357"/>
        <end position="378"/>
    </location>
</feature>
<dbReference type="InterPro" id="IPR043504">
    <property type="entry name" value="Peptidase_S1_PA_chymotrypsin"/>
</dbReference>
<protein>
    <submittedName>
        <fullName evidence="5">Trypsin-like peptidase domain-containing protein</fullName>
    </submittedName>
</protein>
<dbReference type="SMART" id="SM00320">
    <property type="entry name" value="WD40"/>
    <property type="match status" value="7"/>
</dbReference>
<dbReference type="PANTHER" id="PTHR19879:SF9">
    <property type="entry name" value="TRANSCRIPTION INITIATION FACTOR TFIID SUBUNIT 5"/>
    <property type="match status" value="1"/>
</dbReference>
<evidence type="ECO:0000256" key="1">
    <source>
        <dbReference type="ARBA" id="ARBA00022574"/>
    </source>
</evidence>
<feature type="compositionally biased region" description="Basic and acidic residues" evidence="4">
    <location>
        <begin position="363"/>
        <end position="374"/>
    </location>
</feature>
<evidence type="ECO:0000313" key="5">
    <source>
        <dbReference type="EMBL" id="UUO13801.1"/>
    </source>
</evidence>
<reference evidence="5" key="1">
    <citation type="submission" date="2022-06" db="EMBL/GenBank/DDBJ databases">
        <title>Nostosin G and Spiroidesin B from the Cyanobacterium Dolichospermum sp. NIES-1697.</title>
        <authorList>
            <person name="Phan C.-S."/>
            <person name="Mehjabin J.J."/>
            <person name="Anas A.R.J."/>
            <person name="Hayasaka M."/>
            <person name="Onoki R."/>
            <person name="Wang J."/>
            <person name="Umezawa T."/>
            <person name="Washio K."/>
            <person name="Morikawa M."/>
            <person name="Okino T."/>
        </authorList>
    </citation>
    <scope>NUCLEOTIDE SEQUENCE</scope>
    <source>
        <strain evidence="5">NIES-1697</strain>
    </source>
</reference>
<dbReference type="InterPro" id="IPR001680">
    <property type="entry name" value="WD40_rpt"/>
</dbReference>
<keyword evidence="6" id="KW-1185">Reference proteome</keyword>
<keyword evidence="1 3" id="KW-0853">WD repeat</keyword>